<evidence type="ECO:0000256" key="1">
    <source>
        <dbReference type="ARBA" id="ARBA00006479"/>
    </source>
</evidence>
<evidence type="ECO:0000313" key="3">
    <source>
        <dbReference type="Proteomes" id="UP000192903"/>
    </source>
</evidence>
<sequence length="397" mass="42827">MLARFTPRSRRETRATVLENLLRSGGAFRPTIARETNLTEASVSRILTELRNENLIQETRQSAPYPGGPTALVTLSNNVALAGIELSNSRLSFGIGDPSGALNYVERLPASPHLDQGEFERLFAESVRTMRDWSAHRGTVIRQAALSIPGYGRAAGNPIYPWDMDRLRNFLADTLDGVPVALTNSVIAQAAFHRYSNTTKYPVSGDHLFLFVGHGVAGVIVDESAPVDAFSAVEIGHMVIERDGLPCRCGHKGCVEAYTSLRAIAKIIGVADSAVLSRGDSFIETLVLDQGVHDTLRERLFTLGLGLGNALNLHPLSSVVISGWPSLMPEEDRKAITEGLNDSLLGGFDESRLALSFIAPSIGNDPRAALYYAAYCFVRGGGLDAKADPRAALEEIA</sequence>
<organism evidence="2 3">
    <name type="scientific">Xaviernesmea oryzae</name>
    <dbReference type="NCBI Taxonomy" id="464029"/>
    <lineage>
        <taxon>Bacteria</taxon>
        <taxon>Pseudomonadati</taxon>
        <taxon>Pseudomonadota</taxon>
        <taxon>Alphaproteobacteria</taxon>
        <taxon>Hyphomicrobiales</taxon>
        <taxon>Rhizobiaceae</taxon>
        <taxon>Rhizobium/Agrobacterium group</taxon>
        <taxon>Xaviernesmea</taxon>
    </lineage>
</organism>
<dbReference type="PANTHER" id="PTHR18964:SF149">
    <property type="entry name" value="BIFUNCTIONAL UDP-N-ACETYLGLUCOSAMINE 2-EPIMERASE_N-ACETYLMANNOSAMINE KINASE"/>
    <property type="match status" value="1"/>
</dbReference>
<dbReference type="AlphaFoldDB" id="A0A1X7FSU6"/>
<keyword evidence="3" id="KW-1185">Reference proteome</keyword>
<dbReference type="OrthoDB" id="49685at2"/>
<evidence type="ECO:0000313" key="2">
    <source>
        <dbReference type="EMBL" id="SMF58183.1"/>
    </source>
</evidence>
<proteinExistence type="inferred from homology"/>
<keyword evidence="2" id="KW-0808">Transferase</keyword>
<dbReference type="Proteomes" id="UP000192903">
    <property type="component" value="Unassembled WGS sequence"/>
</dbReference>
<dbReference type="Gene3D" id="3.30.420.40">
    <property type="match status" value="2"/>
</dbReference>
<dbReference type="PANTHER" id="PTHR18964">
    <property type="entry name" value="ROK (REPRESSOR, ORF, KINASE) FAMILY"/>
    <property type="match status" value="1"/>
</dbReference>
<dbReference type="SUPFAM" id="SSF46785">
    <property type="entry name" value="Winged helix' DNA-binding domain"/>
    <property type="match status" value="1"/>
</dbReference>
<dbReference type="GO" id="GO:0016301">
    <property type="term" value="F:kinase activity"/>
    <property type="evidence" value="ECO:0007669"/>
    <property type="project" value="UniProtKB-KW"/>
</dbReference>
<dbReference type="InterPro" id="IPR036390">
    <property type="entry name" value="WH_DNA-bd_sf"/>
</dbReference>
<dbReference type="InterPro" id="IPR043129">
    <property type="entry name" value="ATPase_NBD"/>
</dbReference>
<keyword evidence="2" id="KW-0418">Kinase</keyword>
<name>A0A1X7FSU6_9HYPH</name>
<accession>A0A1X7FSU6</accession>
<gene>
    <name evidence="2" type="ORF">SAMN02982989_0690</name>
</gene>
<dbReference type="STRING" id="464029.SAMN02982989_0690"/>
<dbReference type="Pfam" id="PF00480">
    <property type="entry name" value="ROK"/>
    <property type="match status" value="1"/>
</dbReference>
<dbReference type="InterPro" id="IPR036388">
    <property type="entry name" value="WH-like_DNA-bd_sf"/>
</dbReference>
<dbReference type="SUPFAM" id="SSF53067">
    <property type="entry name" value="Actin-like ATPase domain"/>
    <property type="match status" value="1"/>
</dbReference>
<dbReference type="EMBL" id="FXAF01000008">
    <property type="protein sequence ID" value="SMF58183.1"/>
    <property type="molecule type" value="Genomic_DNA"/>
</dbReference>
<reference evidence="3" key="1">
    <citation type="submission" date="2017-04" db="EMBL/GenBank/DDBJ databases">
        <authorList>
            <person name="Varghese N."/>
            <person name="Submissions S."/>
        </authorList>
    </citation>
    <scope>NUCLEOTIDE SEQUENCE [LARGE SCALE GENOMIC DNA]</scope>
    <source>
        <strain evidence="3">B4P</strain>
    </source>
</reference>
<comment type="similarity">
    <text evidence="1">Belongs to the ROK (NagC/XylR) family.</text>
</comment>
<dbReference type="InterPro" id="IPR000600">
    <property type="entry name" value="ROK"/>
</dbReference>
<protein>
    <submittedName>
        <fullName evidence="2">Sugar kinase of the NBD/HSP70 family, may contain an N-terminal HTH domain</fullName>
    </submittedName>
</protein>
<dbReference type="Gene3D" id="1.10.10.10">
    <property type="entry name" value="Winged helix-like DNA-binding domain superfamily/Winged helix DNA-binding domain"/>
    <property type="match status" value="1"/>
</dbReference>